<name>A0AAX4P1D7_9CHLO</name>
<dbReference type="InterPro" id="IPR007525">
    <property type="entry name" value="FrhB_FdhB_C"/>
</dbReference>
<feature type="region of interest" description="Disordered" evidence="1">
    <location>
        <begin position="1"/>
        <end position="56"/>
    </location>
</feature>
<evidence type="ECO:0000313" key="4">
    <source>
        <dbReference type="EMBL" id="WZN59880.1"/>
    </source>
</evidence>
<protein>
    <submittedName>
        <fullName evidence="4">7-hydroxymethyl chlorophyll a reductase</fullName>
    </submittedName>
</protein>
<keyword evidence="5" id="KW-1185">Reference proteome</keyword>
<evidence type="ECO:0000313" key="5">
    <source>
        <dbReference type="Proteomes" id="UP001472866"/>
    </source>
</evidence>
<reference evidence="4 5" key="1">
    <citation type="submission" date="2024-03" db="EMBL/GenBank/DDBJ databases">
        <title>Complete genome sequence of the green alga Chloropicon roscoffensis RCC1871.</title>
        <authorList>
            <person name="Lemieux C."/>
            <person name="Pombert J.-F."/>
            <person name="Otis C."/>
            <person name="Turmel M."/>
        </authorList>
    </citation>
    <scope>NUCLEOTIDE SEQUENCE [LARGE SCALE GENOMIC DNA]</scope>
    <source>
        <strain evidence="4 5">RCC1871</strain>
    </source>
</reference>
<dbReference type="PANTHER" id="PTHR31332">
    <property type="entry name" value="7-HYDROXYMETHYL CHLOROPHYLL A REDUCTASE, CHLOROPLASTIC"/>
    <property type="match status" value="1"/>
</dbReference>
<feature type="domain" description="Coenzyme F420 hydrogenase/dehydrogenase beta subunit C-terminal" evidence="3">
    <location>
        <begin position="223"/>
        <end position="382"/>
    </location>
</feature>
<dbReference type="AlphaFoldDB" id="A0AAX4P1D7"/>
<dbReference type="EMBL" id="CP151502">
    <property type="protein sequence ID" value="WZN59880.1"/>
    <property type="molecule type" value="Genomic_DNA"/>
</dbReference>
<dbReference type="PANTHER" id="PTHR31332:SF0">
    <property type="entry name" value="7-HYDROXYMETHYL CHLOROPHYLL A REDUCTASE, CHLOROPLASTIC"/>
    <property type="match status" value="1"/>
</dbReference>
<dbReference type="InterPro" id="IPR045220">
    <property type="entry name" value="FRHB/FDHB/HCAR-like"/>
</dbReference>
<feature type="domain" description="Coenzyme F420 hydrogenase/dehydrogenase beta subunit N-terminal" evidence="2">
    <location>
        <begin position="143"/>
        <end position="214"/>
    </location>
</feature>
<dbReference type="Proteomes" id="UP001472866">
    <property type="component" value="Chromosome 02"/>
</dbReference>
<evidence type="ECO:0000259" key="3">
    <source>
        <dbReference type="Pfam" id="PF04432"/>
    </source>
</evidence>
<dbReference type="GO" id="GO:0033354">
    <property type="term" value="P:chlorophyll cycle"/>
    <property type="evidence" value="ECO:0007669"/>
    <property type="project" value="TreeGrafter"/>
</dbReference>
<dbReference type="Pfam" id="PF04432">
    <property type="entry name" value="FrhB_FdhB_C"/>
    <property type="match status" value="1"/>
</dbReference>
<sequence length="508" mass="56443">MRSRMEAGRVRTLSGARPGPVHRGVGGCSRVRASTPAGGEPRTGPDAGAGLAEAEGNQQWKWKTRVKGIVPSDTAVYPAQDMCSRCGLCDTYYVAKVKDACAFIGDGMSRIDSLEEEVHGRQRDLSSPDEVTFGVHEHMAFAKLRPGVEGAQWTGIVTTIGVEMLRSGMVEAVVCVQSDPEDELKPKPCLAMTEEEVIAARGVKPSLSPNLDVLAEVEARGIKKLLFIGVGCQVQALRSVEKYLGLEKLYVVGTNCTDNGPREGLEKFLEVTSSNPDQVKHYEFMQDYRVHMMYKDGVTCEKVPYFCLPADQLTDVIATSCYSCFDYVNGLADVVVGYMGVPFEGPDVPMTKHFQYATVRNEKGREIWDLLRRTERLVEEPCTREGTRQDFVKQTLVTDDDVQMGSKKSSPLPLWIGNILADVLEKIGPKGLEFAAYSLDYHVLRNFLLMYRRLGKERTYQHMPAYAKKIVESEDYRDVVAKQIAKGEKKGSPLDELARWVAALFSEK</sequence>
<dbReference type="InterPro" id="IPR007516">
    <property type="entry name" value="Co_F420_Hydgase/DH_bsu_N"/>
</dbReference>
<dbReference type="GO" id="GO:0009507">
    <property type="term" value="C:chloroplast"/>
    <property type="evidence" value="ECO:0007669"/>
    <property type="project" value="TreeGrafter"/>
</dbReference>
<gene>
    <name evidence="4" type="ORF">HKI87_02g14080</name>
</gene>
<proteinExistence type="predicted"/>
<dbReference type="Pfam" id="PF04422">
    <property type="entry name" value="FrhB_FdhB_N"/>
    <property type="match status" value="1"/>
</dbReference>
<evidence type="ECO:0000256" key="1">
    <source>
        <dbReference type="SAM" id="MobiDB-lite"/>
    </source>
</evidence>
<accession>A0AAX4P1D7</accession>
<organism evidence="4 5">
    <name type="scientific">Chloropicon roscoffensis</name>
    <dbReference type="NCBI Taxonomy" id="1461544"/>
    <lineage>
        <taxon>Eukaryota</taxon>
        <taxon>Viridiplantae</taxon>
        <taxon>Chlorophyta</taxon>
        <taxon>Chloropicophyceae</taxon>
        <taxon>Chloropicales</taxon>
        <taxon>Chloropicaceae</taxon>
        <taxon>Chloropicon</taxon>
    </lineage>
</organism>
<evidence type="ECO:0000259" key="2">
    <source>
        <dbReference type="Pfam" id="PF04422"/>
    </source>
</evidence>
<dbReference type="GO" id="GO:0090415">
    <property type="term" value="F:7-hydroxymethyl chlorophyll a reductase activity"/>
    <property type="evidence" value="ECO:0007669"/>
    <property type="project" value="TreeGrafter"/>
</dbReference>